<accession>Q8C218</accession>
<name>Q8C218_MOUSE</name>
<evidence type="ECO:0000313" key="2">
    <source>
        <dbReference type="EMBL" id="BAC40897.1"/>
    </source>
</evidence>
<reference evidence="2" key="8">
    <citation type="journal article" date="2005" name="Science">
        <title>Antisense Transcription in the Mammalian Transcriptome.</title>
        <authorList>
            <consortium name="RIKEN Genome Exploration Research Group and Genome Science Group (Genome Network Project Core Group) and the FANTOM Consortium"/>
        </authorList>
    </citation>
    <scope>NUCLEOTIDE SEQUENCE</scope>
    <source>
        <strain evidence="2">C57BL/6J</strain>
    </source>
</reference>
<reference evidence="2" key="2">
    <citation type="journal article" date="2000" name="Genome Res.">
        <title>Normalization and subtraction of cap-trapper-selected cDNAs to prepare full-length cDNA libraries for rapid discovery of new genes.</title>
        <authorList>
            <person name="Carninci P."/>
            <person name="Shibata Y."/>
            <person name="Hayatsu N."/>
            <person name="Sugahara Y."/>
            <person name="Shibata K."/>
            <person name="Itoh M."/>
            <person name="Konno H."/>
            <person name="Okazaki Y."/>
            <person name="Muramatsu M."/>
            <person name="Hayashizaki Y."/>
        </authorList>
    </citation>
    <scope>NUCLEOTIDE SEQUENCE</scope>
    <source>
        <strain evidence="2">C57BL/6J</strain>
    </source>
</reference>
<proteinExistence type="evidence at transcript level"/>
<evidence type="ECO:0000256" key="1">
    <source>
        <dbReference type="SAM" id="MobiDB-lite"/>
    </source>
</evidence>
<dbReference type="EMBL" id="AK089475">
    <property type="protein sequence ID" value="BAC40897.1"/>
    <property type="molecule type" value="mRNA"/>
</dbReference>
<dbReference type="AlphaFoldDB" id="Q8C218"/>
<reference evidence="2" key="5">
    <citation type="journal article" date="2002" name="Nature">
        <title>Analysis of the mouse transcriptome based on functional annotation of 60,770 full-length cDNAs.</title>
        <authorList>
            <consortium name="The FANTOM Consortium and the RIKEN Genome Exploration Research Group Phase I and II Team"/>
        </authorList>
    </citation>
    <scope>NUCLEOTIDE SEQUENCE</scope>
    <source>
        <strain evidence="2">C57BL/6J</strain>
    </source>
</reference>
<reference evidence="2" key="4">
    <citation type="journal article" date="2001" name="Nature">
        <title>Functional annotation of a full-length mouse cDNA collection.</title>
        <authorList>
            <consortium name="The RIKEN Genome Exploration Research Group Phase II Team and the FANTOM Consortium"/>
        </authorList>
    </citation>
    <scope>NUCLEOTIDE SEQUENCE</scope>
    <source>
        <strain evidence="2">C57BL/6J</strain>
    </source>
</reference>
<reference evidence="2" key="3">
    <citation type="journal article" date="2000" name="Genome Res.">
        <title>RIKEN integrated sequence analysis (RISA) system--384-format sequencing pipeline with 384 multicapillary sequencer.</title>
        <authorList>
            <person name="Shibata K."/>
            <person name="Itoh M."/>
            <person name="Aizawa K."/>
            <person name="Nagaoka S."/>
            <person name="Sasaki N."/>
            <person name="Carninci P."/>
            <person name="Konno H."/>
            <person name="Akiyama J."/>
            <person name="Nishi K."/>
            <person name="Kitsunai T."/>
            <person name="Tashiro H."/>
            <person name="Itoh M."/>
            <person name="Sumi N."/>
            <person name="Ishii Y."/>
            <person name="Nakamura S."/>
            <person name="Hazama M."/>
            <person name="Nishine T."/>
            <person name="Harada A."/>
            <person name="Yamamoto R."/>
            <person name="Matsumoto H."/>
            <person name="Sakaguchi S."/>
            <person name="Ikegami T."/>
            <person name="Kashiwagi K."/>
            <person name="Fujiwake S."/>
            <person name="Inoue K."/>
            <person name="Togawa Y."/>
            <person name="Izawa M."/>
            <person name="Ohara E."/>
            <person name="Watahiki M."/>
            <person name="Yoneda Y."/>
            <person name="Ishikawa T."/>
            <person name="Ozawa K."/>
            <person name="Tanaka T."/>
            <person name="Matsuura S."/>
            <person name="Kawai J."/>
            <person name="Okazaki Y."/>
            <person name="Muramatsu M."/>
            <person name="Inoue Y."/>
            <person name="Kira A."/>
            <person name="Hayashizaki Y."/>
        </authorList>
    </citation>
    <scope>NUCLEOTIDE SEQUENCE</scope>
    <source>
        <strain evidence="2">C57BL/6J</strain>
    </source>
</reference>
<feature type="compositionally biased region" description="Low complexity" evidence="1">
    <location>
        <begin position="1"/>
        <end position="26"/>
    </location>
</feature>
<reference evidence="2" key="1">
    <citation type="journal article" date="1999" name="Methods Enzymol.">
        <title>High-efficiency full-length cDNA cloning.</title>
        <authorList>
            <person name="Carninci P."/>
            <person name="Hayashizaki Y."/>
        </authorList>
    </citation>
    <scope>NUCLEOTIDE SEQUENCE</scope>
    <source>
        <strain evidence="2">C57BL/6J</strain>
    </source>
</reference>
<reference evidence="2" key="6">
    <citation type="submission" date="2002-04" db="EMBL/GenBank/DDBJ databases">
        <authorList>
            <person name="Adachi J."/>
            <person name="Aizawa K."/>
            <person name="Akimura T."/>
            <person name="Arakawa T."/>
            <person name="Bono H."/>
            <person name="Carninci P."/>
            <person name="Fukuda S."/>
            <person name="Furuno M."/>
            <person name="Hanagaki T."/>
            <person name="Hara A."/>
            <person name="Hashizume W."/>
            <person name="Hayashida K."/>
            <person name="Hayatsu N."/>
            <person name="Hiramoto K."/>
            <person name="Hiraoka T."/>
            <person name="Hirozane T."/>
            <person name="Hori F."/>
            <person name="Imotani K."/>
            <person name="Ishii Y."/>
            <person name="Itoh M."/>
            <person name="Kagawa I."/>
            <person name="Kasukawa T."/>
            <person name="Katoh H."/>
            <person name="Kawai J."/>
            <person name="Kojima Y."/>
            <person name="Kondo S."/>
            <person name="Konno H."/>
            <person name="Kouda M."/>
            <person name="Koya S."/>
            <person name="Kurihara C."/>
            <person name="Matsuyama T."/>
            <person name="Miyazaki A."/>
            <person name="Murata M."/>
            <person name="Nakamura M."/>
            <person name="Nishi K."/>
            <person name="Nomura K."/>
            <person name="Numazaki R."/>
            <person name="Ohno M."/>
            <person name="Ohsato N."/>
            <person name="Okazaki Y."/>
            <person name="Saito R."/>
            <person name="Saitoh H."/>
            <person name="Sakai C."/>
            <person name="Sakai K."/>
            <person name="Sakazume N."/>
            <person name="Sano H."/>
            <person name="Sasaki D."/>
            <person name="Shibata K."/>
            <person name="Shinagawa A."/>
            <person name="Shiraki T."/>
            <person name="Sogabe Y."/>
            <person name="Tagami M."/>
            <person name="Tagawa A."/>
            <person name="Takahashi F."/>
            <person name="Takaku-Akahira S."/>
            <person name="Takeda Y."/>
            <person name="Tanaka T."/>
            <person name="Tomaru A."/>
            <person name="Toya T."/>
            <person name="Yasunishi A."/>
            <person name="Muramatsu M."/>
            <person name="Hayashizaki Y."/>
        </authorList>
    </citation>
    <scope>NUCLEOTIDE SEQUENCE</scope>
    <source>
        <strain evidence="2">C57BL/6J</strain>
    </source>
</reference>
<feature type="region of interest" description="Disordered" evidence="1">
    <location>
        <begin position="1"/>
        <end position="126"/>
    </location>
</feature>
<sequence length="126" mass="13991">MPRASATRSSSARSPCSPALPAWSRSRATRRRAARKARRHGDKPNRRSSRWAGARSSRSKRLSSSPPGRSPRRATEEKWRAIRRLKHPTVQSRRIAPAAPETPLTDSWGGPVDLPHFVPSQGLPTT</sequence>
<feature type="compositionally biased region" description="Basic residues" evidence="1">
    <location>
        <begin position="27"/>
        <end position="49"/>
    </location>
</feature>
<feature type="compositionally biased region" description="Low complexity" evidence="1">
    <location>
        <begin position="50"/>
        <end position="67"/>
    </location>
</feature>
<protein>
    <submittedName>
        <fullName evidence="2">Uncharacterized protein</fullName>
    </submittedName>
</protein>
<reference evidence="2" key="7">
    <citation type="journal article" date="2005" name="Science">
        <title>The Transcriptional Landscape of the Mammalian Genome.</title>
        <authorList>
            <consortium name="The FANTOM Consortium"/>
            <consortium name="Riken Genome Exploration Research Group and Genome Science Group (Genome Network Project Core Group)"/>
        </authorList>
    </citation>
    <scope>NUCLEOTIDE SEQUENCE</scope>
    <source>
        <strain evidence="2">C57BL/6J</strain>
    </source>
</reference>
<organism evidence="2">
    <name type="scientific">Mus musculus</name>
    <name type="common">Mouse</name>
    <dbReference type="NCBI Taxonomy" id="10090"/>
    <lineage>
        <taxon>Eukaryota</taxon>
        <taxon>Metazoa</taxon>
        <taxon>Chordata</taxon>
        <taxon>Craniata</taxon>
        <taxon>Vertebrata</taxon>
        <taxon>Euteleostomi</taxon>
        <taxon>Mammalia</taxon>
        <taxon>Eutheria</taxon>
        <taxon>Euarchontoglires</taxon>
        <taxon>Glires</taxon>
        <taxon>Rodentia</taxon>
        <taxon>Myomorpha</taxon>
        <taxon>Muroidea</taxon>
        <taxon>Muridae</taxon>
        <taxon>Murinae</taxon>
        <taxon>Mus</taxon>
        <taxon>Mus</taxon>
    </lineage>
</organism>